<dbReference type="OrthoDB" id="3270804at2759"/>
<dbReference type="SUPFAM" id="SSF55658">
    <property type="entry name" value="L9 N-domain-like"/>
    <property type="match status" value="1"/>
</dbReference>
<feature type="domain" description="Ribonuclease H1 N-terminal" evidence="1">
    <location>
        <begin position="82"/>
        <end position="124"/>
    </location>
</feature>
<dbReference type="Proteomes" id="UP000623467">
    <property type="component" value="Unassembled WGS sequence"/>
</dbReference>
<name>A0A8H7CHW1_9AGAR</name>
<sequence length="174" mass="18567">MANLPTTTTPASRPDSELEPLVALVAKLALAASEATRLAVEVQAKLPLALAKQASSTTWIRGVPKTPLQMETAFQDVGGELWYVVIRGREPGLYRTPDEANAQTDGVPHQFREKRKTRREALAFYRESYAAGIAYDNLVGAATATGANPPPAVNMGVQKWVAVPVSAVAPTASQ</sequence>
<proteinExistence type="predicted"/>
<dbReference type="Pfam" id="PF01693">
    <property type="entry name" value="Cauli_VI"/>
    <property type="match status" value="1"/>
</dbReference>
<accession>A0A8H7CHW1</accession>
<dbReference type="EMBL" id="JACAZH010000036">
    <property type="protein sequence ID" value="KAF7336552.1"/>
    <property type="molecule type" value="Genomic_DNA"/>
</dbReference>
<gene>
    <name evidence="2" type="ORF">MSAN_02287400</name>
</gene>
<evidence type="ECO:0000313" key="2">
    <source>
        <dbReference type="EMBL" id="KAF7336552.1"/>
    </source>
</evidence>
<organism evidence="2 3">
    <name type="scientific">Mycena sanguinolenta</name>
    <dbReference type="NCBI Taxonomy" id="230812"/>
    <lineage>
        <taxon>Eukaryota</taxon>
        <taxon>Fungi</taxon>
        <taxon>Dikarya</taxon>
        <taxon>Basidiomycota</taxon>
        <taxon>Agaricomycotina</taxon>
        <taxon>Agaricomycetes</taxon>
        <taxon>Agaricomycetidae</taxon>
        <taxon>Agaricales</taxon>
        <taxon>Marasmiineae</taxon>
        <taxon>Mycenaceae</taxon>
        <taxon>Mycena</taxon>
    </lineage>
</organism>
<evidence type="ECO:0000259" key="1">
    <source>
        <dbReference type="Pfam" id="PF01693"/>
    </source>
</evidence>
<keyword evidence="3" id="KW-1185">Reference proteome</keyword>
<evidence type="ECO:0000313" key="3">
    <source>
        <dbReference type="Proteomes" id="UP000623467"/>
    </source>
</evidence>
<protein>
    <recommendedName>
        <fullName evidence="1">Ribonuclease H1 N-terminal domain-containing protein</fullName>
    </recommendedName>
</protein>
<dbReference type="InterPro" id="IPR037056">
    <property type="entry name" value="RNase_H1_N_sf"/>
</dbReference>
<comment type="caution">
    <text evidence="2">The sequence shown here is derived from an EMBL/GenBank/DDBJ whole genome shotgun (WGS) entry which is preliminary data.</text>
</comment>
<dbReference type="AlphaFoldDB" id="A0A8H7CHW1"/>
<dbReference type="Gene3D" id="3.40.970.10">
    <property type="entry name" value="Ribonuclease H1, N-terminal domain"/>
    <property type="match status" value="1"/>
</dbReference>
<dbReference type="InterPro" id="IPR011320">
    <property type="entry name" value="RNase_H1_N"/>
</dbReference>
<dbReference type="InterPro" id="IPR009027">
    <property type="entry name" value="Ribosomal_bL9/RNase_H1_N"/>
</dbReference>
<reference evidence="2" key="1">
    <citation type="submission" date="2020-05" db="EMBL/GenBank/DDBJ databases">
        <title>Mycena genomes resolve the evolution of fungal bioluminescence.</title>
        <authorList>
            <person name="Tsai I.J."/>
        </authorList>
    </citation>
    <scope>NUCLEOTIDE SEQUENCE</scope>
    <source>
        <strain evidence="2">160909Yilan</strain>
    </source>
</reference>